<dbReference type="AlphaFoldDB" id="A0A2Z2KUX7"/>
<keyword evidence="2" id="KW-1185">Reference proteome</keyword>
<gene>
    <name evidence="1" type="ORF">B9T62_31760</name>
</gene>
<name>A0A2Z2KUX7_9BACL</name>
<dbReference type="RefSeq" id="WP_087918900.1">
    <property type="nucleotide sequence ID" value="NZ_CP021780.1"/>
</dbReference>
<reference evidence="1 2" key="1">
    <citation type="submission" date="2017-06" db="EMBL/GenBank/DDBJ databases">
        <title>Complete genome sequence of Paenibacillus donghaensis KCTC 13049T isolated from East Sea sediment, South Korea.</title>
        <authorList>
            <person name="Jung B.K."/>
            <person name="Hong S.-J."/>
            <person name="Shin J.-H."/>
        </authorList>
    </citation>
    <scope>NUCLEOTIDE SEQUENCE [LARGE SCALE GENOMIC DNA]</scope>
    <source>
        <strain evidence="1 2">KCTC 13049</strain>
    </source>
</reference>
<dbReference type="KEGG" id="pdh:B9T62_31760"/>
<protein>
    <submittedName>
        <fullName evidence="1">Uncharacterized protein</fullName>
    </submittedName>
</protein>
<dbReference type="EMBL" id="CP021780">
    <property type="protein sequence ID" value="ASA24931.1"/>
    <property type="molecule type" value="Genomic_DNA"/>
</dbReference>
<evidence type="ECO:0000313" key="1">
    <source>
        <dbReference type="EMBL" id="ASA24931.1"/>
    </source>
</evidence>
<sequence length="159" mass="17810">MSDTNPLMKANELADKTIVENATKLINLLGVKSRKEQPSLIQEGTGAYNASLAINSENKWIEAIKLDEINNTNGITEWTPLKTKFNSVLPQKDEYVLLFTEPELECRGIHKISADVTDNGSSLLLHLELESEFIQPIKLSDLLANQWLSDELKTALMNE</sequence>
<proteinExistence type="predicted"/>
<accession>A0A2Z2KUX7</accession>
<organism evidence="1 2">
    <name type="scientific">Paenibacillus donghaensis</name>
    <dbReference type="NCBI Taxonomy" id="414771"/>
    <lineage>
        <taxon>Bacteria</taxon>
        <taxon>Bacillati</taxon>
        <taxon>Bacillota</taxon>
        <taxon>Bacilli</taxon>
        <taxon>Bacillales</taxon>
        <taxon>Paenibacillaceae</taxon>
        <taxon>Paenibacillus</taxon>
    </lineage>
</organism>
<dbReference type="Proteomes" id="UP000249890">
    <property type="component" value="Chromosome"/>
</dbReference>
<evidence type="ECO:0000313" key="2">
    <source>
        <dbReference type="Proteomes" id="UP000249890"/>
    </source>
</evidence>